<evidence type="ECO:0000313" key="1">
    <source>
        <dbReference type="EMBL" id="AIC11612.1"/>
    </source>
</evidence>
<dbReference type="HOGENOM" id="CLU_2830359_0_0_6"/>
<dbReference type="AlphaFoldDB" id="A0A060HF87"/>
<gene>
    <name evidence="1" type="ORF">D934_12130</name>
</gene>
<evidence type="ECO:0000313" key="2">
    <source>
        <dbReference type="Proteomes" id="UP000027215"/>
    </source>
</evidence>
<name>A0A060HF87_XYLFS</name>
<reference evidence="1 2" key="1">
    <citation type="submission" date="2013-08" db="EMBL/GenBank/DDBJ databases">
        <authorList>
            <person name="Stouthamer R."/>
            <person name="Nunney L."/>
        </authorList>
    </citation>
    <scope>NUCLEOTIDE SEQUENCE [LARGE SCALE GENOMIC DNA]</scope>
    <source>
        <strain evidence="2">ann-1</strain>
    </source>
</reference>
<organism evidence="1 2">
    <name type="scientific">Xylella fastidiosa subsp. sandyi Ann-1</name>
    <dbReference type="NCBI Taxonomy" id="155920"/>
    <lineage>
        <taxon>Bacteria</taxon>
        <taxon>Pseudomonadati</taxon>
        <taxon>Pseudomonadota</taxon>
        <taxon>Gammaproteobacteria</taxon>
        <taxon>Lysobacterales</taxon>
        <taxon>Lysobacteraceae</taxon>
        <taxon>Xylella</taxon>
    </lineage>
</organism>
<dbReference type="EMBL" id="CP006696">
    <property type="protein sequence ID" value="AIC11612.1"/>
    <property type="molecule type" value="Genomic_DNA"/>
</dbReference>
<protein>
    <submittedName>
        <fullName evidence="1">Uncharacterized protein</fullName>
    </submittedName>
</protein>
<dbReference type="Proteomes" id="UP000027215">
    <property type="component" value="Chromosome"/>
</dbReference>
<proteinExistence type="predicted"/>
<dbReference type="KEGG" id="xfs:D934_12130"/>
<sequence length="82" mass="9201">MVLPRAAQASQVRGHVGSTVISQSWRILMGRVHLDTAGGLGVVFVDFVDVQTDHSAEDGEDLWLFIWNRRYWQGGESVADRF</sequence>
<accession>A0A060HF87</accession>